<comment type="caution">
    <text evidence="1">The sequence shown here is derived from an EMBL/GenBank/DDBJ whole genome shotgun (WGS) entry which is preliminary data.</text>
</comment>
<accession>A0ACB8SSE4</accession>
<sequence>KVLEVPFGAVITDKNDVGLALRRAQFAVLNERVDAKAVLGMNAYRLRAGVKGSLALLFSRNVVCVDLEGLDLTELSFINLPGTCIPAHLQGAGLNSSKWRKSRILWSHIKGNSLILATHRADDLENQKAQTLAHQADPKGKRTIGAIVPHIRSQVVRTKPDVIAQGSRSRQLWLEAIEGRRRPLLHGYFCTRQPDDDERDRRITAAEARQAEATYFESTEPWSTLSHQHRFGIKNLSATLSPLLENIIKDSCVSASRHRRVFADPFGQPSSN</sequence>
<protein>
    <submittedName>
        <fullName evidence="1">Uncharacterized protein</fullName>
    </submittedName>
</protein>
<evidence type="ECO:0000313" key="2">
    <source>
        <dbReference type="Proteomes" id="UP000814140"/>
    </source>
</evidence>
<evidence type="ECO:0000313" key="1">
    <source>
        <dbReference type="EMBL" id="KAI0059294.1"/>
    </source>
</evidence>
<name>A0ACB8SSE4_9AGAM</name>
<reference evidence="1" key="2">
    <citation type="journal article" date="2022" name="New Phytol.">
        <title>Evolutionary transition to the ectomycorrhizal habit in the genomes of a hyperdiverse lineage of mushroom-forming fungi.</title>
        <authorList>
            <person name="Looney B."/>
            <person name="Miyauchi S."/>
            <person name="Morin E."/>
            <person name="Drula E."/>
            <person name="Courty P.E."/>
            <person name="Kohler A."/>
            <person name="Kuo A."/>
            <person name="LaButti K."/>
            <person name="Pangilinan J."/>
            <person name="Lipzen A."/>
            <person name="Riley R."/>
            <person name="Andreopoulos W."/>
            <person name="He G."/>
            <person name="Johnson J."/>
            <person name="Nolan M."/>
            <person name="Tritt A."/>
            <person name="Barry K.W."/>
            <person name="Grigoriev I.V."/>
            <person name="Nagy L.G."/>
            <person name="Hibbett D."/>
            <person name="Henrissat B."/>
            <person name="Matheny P.B."/>
            <person name="Labbe J."/>
            <person name="Martin F.M."/>
        </authorList>
    </citation>
    <scope>NUCLEOTIDE SEQUENCE</scope>
    <source>
        <strain evidence="1">HHB10654</strain>
    </source>
</reference>
<dbReference type="Proteomes" id="UP000814140">
    <property type="component" value="Unassembled WGS sequence"/>
</dbReference>
<gene>
    <name evidence="1" type="ORF">BV25DRAFT_1809144</name>
</gene>
<feature type="non-terminal residue" evidence="1">
    <location>
        <position position="1"/>
    </location>
</feature>
<dbReference type="EMBL" id="MU277227">
    <property type="protein sequence ID" value="KAI0059294.1"/>
    <property type="molecule type" value="Genomic_DNA"/>
</dbReference>
<keyword evidence="2" id="KW-1185">Reference proteome</keyword>
<proteinExistence type="predicted"/>
<reference evidence="1" key="1">
    <citation type="submission" date="2021-03" db="EMBL/GenBank/DDBJ databases">
        <authorList>
            <consortium name="DOE Joint Genome Institute"/>
            <person name="Ahrendt S."/>
            <person name="Looney B.P."/>
            <person name="Miyauchi S."/>
            <person name="Morin E."/>
            <person name="Drula E."/>
            <person name="Courty P.E."/>
            <person name="Chicoki N."/>
            <person name="Fauchery L."/>
            <person name="Kohler A."/>
            <person name="Kuo A."/>
            <person name="Labutti K."/>
            <person name="Pangilinan J."/>
            <person name="Lipzen A."/>
            <person name="Riley R."/>
            <person name="Andreopoulos W."/>
            <person name="He G."/>
            <person name="Johnson J."/>
            <person name="Barry K.W."/>
            <person name="Grigoriev I.V."/>
            <person name="Nagy L."/>
            <person name="Hibbett D."/>
            <person name="Henrissat B."/>
            <person name="Matheny P.B."/>
            <person name="Labbe J."/>
            <person name="Martin F."/>
        </authorList>
    </citation>
    <scope>NUCLEOTIDE SEQUENCE</scope>
    <source>
        <strain evidence="1">HHB10654</strain>
    </source>
</reference>
<organism evidence="1 2">
    <name type="scientific">Artomyces pyxidatus</name>
    <dbReference type="NCBI Taxonomy" id="48021"/>
    <lineage>
        <taxon>Eukaryota</taxon>
        <taxon>Fungi</taxon>
        <taxon>Dikarya</taxon>
        <taxon>Basidiomycota</taxon>
        <taxon>Agaricomycotina</taxon>
        <taxon>Agaricomycetes</taxon>
        <taxon>Russulales</taxon>
        <taxon>Auriscalpiaceae</taxon>
        <taxon>Artomyces</taxon>
    </lineage>
</organism>